<dbReference type="GO" id="GO:0009252">
    <property type="term" value="P:peptidoglycan biosynthetic process"/>
    <property type="evidence" value="ECO:0007669"/>
    <property type="project" value="UniProtKB-UniRule"/>
</dbReference>
<dbReference type="GO" id="GO:0009245">
    <property type="term" value="P:lipid A biosynthetic process"/>
    <property type="evidence" value="ECO:0007669"/>
    <property type="project" value="UniProtKB-UniRule"/>
</dbReference>
<feature type="binding site" evidence="18">
    <location>
        <position position="195"/>
    </location>
    <ligand>
        <name>UDP-N-acetyl-alpha-D-glucosamine</name>
        <dbReference type="ChEBI" id="CHEBI:57705"/>
    </ligand>
</feature>
<comment type="similarity">
    <text evidence="2 18">In the C-terminal section; belongs to the transferase hexapeptide repeat family.</text>
</comment>
<feature type="binding site" evidence="18">
    <location>
        <position position="431"/>
    </location>
    <ligand>
        <name>acetyl-CoA</name>
        <dbReference type="ChEBI" id="CHEBI:57288"/>
    </ligand>
</feature>
<keyword evidence="5 18" id="KW-0808">Transferase</keyword>
<feature type="binding site" evidence="18">
    <location>
        <position position="98"/>
    </location>
    <ligand>
        <name>UDP-N-acetyl-alpha-D-glucosamine</name>
        <dbReference type="ChEBI" id="CHEBI:57705"/>
    </ligand>
</feature>
<evidence type="ECO:0000313" key="21">
    <source>
        <dbReference type="Proteomes" id="UP000256845"/>
    </source>
</evidence>
<comment type="caution">
    <text evidence="20">The sequence shown here is derived from an EMBL/GenBank/DDBJ whole genome shotgun (WGS) entry which is preliminary data.</text>
</comment>
<feature type="binding site" evidence="18">
    <location>
        <position position="374"/>
    </location>
    <ligand>
        <name>UDP-N-acetyl-alpha-D-glucosamine</name>
        <dbReference type="ChEBI" id="CHEBI:57705"/>
    </ligand>
</feature>
<keyword evidence="8 18" id="KW-0677">Repeat</keyword>
<dbReference type="GO" id="GO:0003977">
    <property type="term" value="F:UDP-N-acetylglucosamine diphosphorylase activity"/>
    <property type="evidence" value="ECO:0007669"/>
    <property type="project" value="UniProtKB-UniRule"/>
</dbReference>
<evidence type="ECO:0000256" key="11">
    <source>
        <dbReference type="ARBA" id="ARBA00022984"/>
    </source>
</evidence>
<dbReference type="NCBIfam" id="NF010933">
    <property type="entry name" value="PRK14353.1"/>
    <property type="match status" value="1"/>
</dbReference>
<feature type="active site" description="Proton acceptor" evidence="18">
    <location>
        <position position="371"/>
    </location>
</feature>
<comment type="pathway">
    <text evidence="18">Bacterial outer membrane biogenesis; LPS lipid A biosynthesis.</text>
</comment>
<feature type="binding site" evidence="18">
    <location>
        <position position="129"/>
    </location>
    <ligand>
        <name>Mg(2+)</name>
        <dbReference type="ChEBI" id="CHEBI:18420"/>
    </ligand>
</feature>
<comment type="function">
    <text evidence="17 18">Catalyzes the last two sequential reactions in the de novo biosynthetic pathway for UDP-N-acetylglucosamine (UDP-GlcNAc). The C-terminal domain catalyzes the transfer of acetyl group from acetyl coenzyme A to glucosamine-1-phosphate (GlcN-1-P) to produce N-acetylglucosamine-1-phosphate (GlcNAc-1-P), which is converted into UDP-GlcNAc by the transfer of uridine 5-monophosphate (from uridine 5-triphosphate), a reaction catalyzed by the N-terminal domain.</text>
</comment>
<dbReference type="Proteomes" id="UP000256845">
    <property type="component" value="Unassembled WGS sequence"/>
</dbReference>
<dbReference type="Gene3D" id="2.160.10.10">
    <property type="entry name" value="Hexapeptide repeat proteins"/>
    <property type="match status" value="1"/>
</dbReference>
<dbReference type="InterPro" id="IPR025877">
    <property type="entry name" value="MobA-like_NTP_Trfase"/>
</dbReference>
<keyword evidence="11 18" id="KW-0573">Peptidoglycan synthesis</keyword>
<dbReference type="EC" id="2.7.7.23" evidence="18"/>
<dbReference type="InterPro" id="IPR029044">
    <property type="entry name" value="Nucleotide-diphossugar_trans"/>
</dbReference>
<dbReference type="CDD" id="cd03353">
    <property type="entry name" value="LbH_GlmU_C"/>
    <property type="match status" value="1"/>
</dbReference>
<evidence type="ECO:0000256" key="4">
    <source>
        <dbReference type="ARBA" id="ARBA00022490"/>
    </source>
</evidence>
<comment type="pathway">
    <text evidence="18">Nucleotide-sugar biosynthesis; UDP-N-acetyl-alpha-D-glucosamine biosynthesis; N-acetyl-alpha-D-glucosamine 1-phosphate from alpha-D-glucosamine 6-phosphate (route II): step 2/2.</text>
</comment>
<accession>A0A3D9HKN2</accession>
<feature type="binding site" evidence="18">
    <location>
        <begin position="394"/>
        <end position="395"/>
    </location>
    <ligand>
        <name>acetyl-CoA</name>
        <dbReference type="ChEBI" id="CHEBI:57288"/>
    </ligand>
</feature>
<feature type="region of interest" description="N-acetyltransferase" evidence="18">
    <location>
        <begin position="276"/>
        <end position="473"/>
    </location>
</feature>
<feature type="binding site" evidence="18">
    <location>
        <position position="413"/>
    </location>
    <ligand>
        <name>acetyl-CoA</name>
        <dbReference type="ChEBI" id="CHEBI:57288"/>
    </ligand>
</feature>
<feature type="binding site" evidence="18">
    <location>
        <position position="252"/>
    </location>
    <ligand>
        <name>UDP-N-acetyl-alpha-D-glucosamine</name>
        <dbReference type="ChEBI" id="CHEBI:57705"/>
    </ligand>
</feature>
<dbReference type="GO" id="GO:0006048">
    <property type="term" value="P:UDP-N-acetylglucosamine biosynthetic process"/>
    <property type="evidence" value="ECO:0007669"/>
    <property type="project" value="UniProtKB-UniPathway"/>
</dbReference>
<dbReference type="GO" id="GO:0000902">
    <property type="term" value="P:cell morphogenesis"/>
    <property type="evidence" value="ECO:0007669"/>
    <property type="project" value="UniProtKB-UniRule"/>
</dbReference>
<dbReference type="NCBIfam" id="TIGR01173">
    <property type="entry name" value="glmU"/>
    <property type="match status" value="1"/>
</dbReference>
<dbReference type="PANTHER" id="PTHR43584:SF3">
    <property type="entry name" value="BIFUNCTIONAL PROTEIN GLMU"/>
    <property type="match status" value="1"/>
</dbReference>
<feature type="binding site" evidence="18">
    <location>
        <position position="49"/>
    </location>
    <ligand>
        <name>UDP-N-acetyl-alpha-D-glucosamine</name>
        <dbReference type="ChEBI" id="CHEBI:57705"/>
    </ligand>
</feature>
<evidence type="ECO:0000256" key="18">
    <source>
        <dbReference type="HAMAP-Rule" id="MF_01631"/>
    </source>
</evidence>
<evidence type="ECO:0000256" key="2">
    <source>
        <dbReference type="ARBA" id="ARBA00007707"/>
    </source>
</evidence>
<organism evidence="20 21">
    <name type="scientific">Aestuariispira insulae</name>
    <dbReference type="NCBI Taxonomy" id="1461337"/>
    <lineage>
        <taxon>Bacteria</taxon>
        <taxon>Pseudomonadati</taxon>
        <taxon>Pseudomonadota</taxon>
        <taxon>Alphaproteobacteria</taxon>
        <taxon>Rhodospirillales</taxon>
        <taxon>Kiloniellaceae</taxon>
        <taxon>Aestuariispira</taxon>
    </lineage>
</organism>
<keyword evidence="9 18" id="KW-0460">Magnesium</keyword>
<feature type="domain" description="MobA-like NTP transferase" evidence="19">
    <location>
        <begin position="32"/>
        <end position="175"/>
    </location>
</feature>
<keyword evidence="13 18" id="KW-0012">Acyltransferase</keyword>
<feature type="region of interest" description="Linker" evidence="18">
    <location>
        <begin position="255"/>
        <end position="275"/>
    </location>
</feature>
<feature type="binding site" evidence="18">
    <location>
        <begin position="103"/>
        <end position="104"/>
    </location>
    <ligand>
        <name>UDP-N-acetyl-alpha-D-glucosamine</name>
        <dbReference type="ChEBI" id="CHEBI:57705"/>
    </ligand>
</feature>
<evidence type="ECO:0000313" key="20">
    <source>
        <dbReference type="EMBL" id="RED49851.1"/>
    </source>
</evidence>
<dbReference type="Pfam" id="PF12804">
    <property type="entry name" value="NTP_transf_3"/>
    <property type="match status" value="1"/>
</dbReference>
<evidence type="ECO:0000256" key="8">
    <source>
        <dbReference type="ARBA" id="ARBA00022737"/>
    </source>
</evidence>
<feature type="binding site" evidence="18">
    <location>
        <position position="359"/>
    </location>
    <ligand>
        <name>UDP-N-acetyl-alpha-D-glucosamine</name>
        <dbReference type="ChEBI" id="CHEBI:57705"/>
    </ligand>
</feature>
<evidence type="ECO:0000256" key="1">
    <source>
        <dbReference type="ARBA" id="ARBA00004496"/>
    </source>
</evidence>
<dbReference type="InterPro" id="IPR050065">
    <property type="entry name" value="GlmU-like"/>
</dbReference>
<feature type="region of interest" description="Pyrophosphorylase" evidence="18">
    <location>
        <begin position="1"/>
        <end position="254"/>
    </location>
</feature>
<comment type="cofactor">
    <cofactor evidence="18">
        <name>Mg(2+)</name>
        <dbReference type="ChEBI" id="CHEBI:18420"/>
    </cofactor>
    <text evidence="18">Binds 1 Mg(2+) ion per subunit.</text>
</comment>
<dbReference type="Pfam" id="PF00132">
    <property type="entry name" value="Hexapep"/>
    <property type="match status" value="2"/>
</dbReference>
<evidence type="ECO:0000256" key="5">
    <source>
        <dbReference type="ARBA" id="ARBA00022679"/>
    </source>
</evidence>
<dbReference type="GO" id="GO:0008360">
    <property type="term" value="P:regulation of cell shape"/>
    <property type="evidence" value="ECO:0007669"/>
    <property type="project" value="UniProtKB-KW"/>
</dbReference>
<keyword evidence="6 18" id="KW-0548">Nucleotidyltransferase</keyword>
<keyword evidence="12 18" id="KW-0511">Multifunctional enzyme</keyword>
<dbReference type="InterPro" id="IPR011004">
    <property type="entry name" value="Trimer_LpxA-like_sf"/>
</dbReference>
<dbReference type="InterPro" id="IPR005882">
    <property type="entry name" value="Bifunctional_GlmU"/>
</dbReference>
<comment type="caution">
    <text evidence="18">Lacks conserved residue(s) required for the propagation of feature annotation.</text>
</comment>
<proteinExistence type="inferred from homology"/>
<evidence type="ECO:0000256" key="7">
    <source>
        <dbReference type="ARBA" id="ARBA00022723"/>
    </source>
</evidence>
<dbReference type="EC" id="2.3.1.157" evidence="18"/>
<dbReference type="UniPathway" id="UPA00973"/>
<evidence type="ECO:0000256" key="17">
    <source>
        <dbReference type="ARBA" id="ARBA00049628"/>
    </source>
</evidence>
<gene>
    <name evidence="18" type="primary">glmU</name>
    <name evidence="20" type="ORF">DFP90_105223</name>
</gene>
<comment type="subcellular location">
    <subcellularLocation>
        <location evidence="1 18">Cytoplasm</location>
    </subcellularLocation>
</comment>
<evidence type="ECO:0000259" key="19">
    <source>
        <dbReference type="Pfam" id="PF12804"/>
    </source>
</evidence>
<dbReference type="GO" id="GO:0019134">
    <property type="term" value="F:glucosamine-1-phosphate N-acetyltransferase activity"/>
    <property type="evidence" value="ECO:0007669"/>
    <property type="project" value="UniProtKB-UniRule"/>
</dbReference>
<dbReference type="GO" id="GO:0071555">
    <property type="term" value="P:cell wall organization"/>
    <property type="evidence" value="ECO:0007669"/>
    <property type="project" value="UniProtKB-KW"/>
</dbReference>
<keyword evidence="10 18" id="KW-0133">Cell shape</keyword>
<keyword evidence="4 18" id="KW-0963">Cytoplasm</keyword>
<evidence type="ECO:0000256" key="6">
    <source>
        <dbReference type="ARBA" id="ARBA00022695"/>
    </source>
</evidence>
<feature type="binding site" evidence="18">
    <location>
        <position position="165"/>
    </location>
    <ligand>
        <name>UDP-N-acetyl-alpha-D-glucosamine</name>
        <dbReference type="ChEBI" id="CHEBI:57705"/>
    </ligand>
</feature>
<keyword evidence="14 18" id="KW-0961">Cell wall biogenesis/degradation</keyword>
<feature type="binding site" evidence="18">
    <location>
        <position position="448"/>
    </location>
    <ligand>
        <name>acetyl-CoA</name>
        <dbReference type="ChEBI" id="CHEBI:57288"/>
    </ligand>
</feature>
<comment type="subunit">
    <text evidence="18">Homotrimer.</text>
</comment>
<name>A0A3D9HKN2_9PROT</name>
<comment type="catalytic activity">
    <reaction evidence="16 18">
        <text>N-acetyl-alpha-D-glucosamine 1-phosphate + UTP + H(+) = UDP-N-acetyl-alpha-D-glucosamine + diphosphate</text>
        <dbReference type="Rhea" id="RHEA:13509"/>
        <dbReference type="ChEBI" id="CHEBI:15378"/>
        <dbReference type="ChEBI" id="CHEBI:33019"/>
        <dbReference type="ChEBI" id="CHEBI:46398"/>
        <dbReference type="ChEBI" id="CHEBI:57705"/>
        <dbReference type="ChEBI" id="CHEBI:57776"/>
        <dbReference type="EC" id="2.7.7.23"/>
    </reaction>
</comment>
<evidence type="ECO:0000256" key="13">
    <source>
        <dbReference type="ARBA" id="ARBA00023315"/>
    </source>
</evidence>
<evidence type="ECO:0000256" key="14">
    <source>
        <dbReference type="ARBA" id="ARBA00023316"/>
    </source>
</evidence>
<dbReference type="PANTHER" id="PTHR43584">
    <property type="entry name" value="NUCLEOTIDYL TRANSFERASE"/>
    <property type="match status" value="1"/>
</dbReference>
<evidence type="ECO:0000256" key="10">
    <source>
        <dbReference type="ARBA" id="ARBA00022960"/>
    </source>
</evidence>
<feature type="binding site" evidence="18">
    <location>
        <position position="385"/>
    </location>
    <ligand>
        <name>UDP-N-acetyl-alpha-D-glucosamine</name>
        <dbReference type="ChEBI" id="CHEBI:57705"/>
    </ligand>
</feature>
<dbReference type="CDD" id="cd02540">
    <property type="entry name" value="GT2_GlmU_N_bac"/>
    <property type="match status" value="1"/>
</dbReference>
<reference evidence="20 21" key="1">
    <citation type="submission" date="2018-07" db="EMBL/GenBank/DDBJ databases">
        <title>Genomic Encyclopedia of Type Strains, Phase III (KMG-III): the genomes of soil and plant-associated and newly described type strains.</title>
        <authorList>
            <person name="Whitman W."/>
        </authorList>
    </citation>
    <scope>NUCLEOTIDE SEQUENCE [LARGE SCALE GENOMIC DNA]</scope>
    <source>
        <strain evidence="20 21">CECT 8488</strain>
    </source>
</reference>
<feature type="binding site" evidence="18">
    <location>
        <position position="341"/>
    </location>
    <ligand>
        <name>UDP-N-acetyl-alpha-D-glucosamine</name>
        <dbReference type="ChEBI" id="CHEBI:57705"/>
    </ligand>
</feature>
<feature type="binding site" evidence="18">
    <location>
        <position position="252"/>
    </location>
    <ligand>
        <name>Mg(2+)</name>
        <dbReference type="ChEBI" id="CHEBI:18420"/>
    </ligand>
</feature>
<dbReference type="GO" id="GO:0016020">
    <property type="term" value="C:membrane"/>
    <property type="evidence" value="ECO:0007669"/>
    <property type="project" value="GOC"/>
</dbReference>
<comment type="pathway">
    <text evidence="18">Nucleotide-sugar biosynthesis; UDP-N-acetyl-alpha-D-glucosamine biosynthesis; UDP-N-acetyl-alpha-D-glucosamine from N-acetyl-alpha-D-glucosamine 1-phosphate: step 1/1.</text>
</comment>
<dbReference type="GO" id="GO:0000287">
    <property type="term" value="F:magnesium ion binding"/>
    <property type="evidence" value="ECO:0007669"/>
    <property type="project" value="UniProtKB-UniRule"/>
</dbReference>
<evidence type="ECO:0000256" key="16">
    <source>
        <dbReference type="ARBA" id="ARBA00048493"/>
    </source>
</evidence>
<comment type="similarity">
    <text evidence="3 18">In the N-terminal section; belongs to the N-acetylglucosamine-1-phosphate uridyltransferase family.</text>
</comment>
<evidence type="ECO:0000256" key="15">
    <source>
        <dbReference type="ARBA" id="ARBA00048247"/>
    </source>
</evidence>
<dbReference type="SUPFAM" id="SSF51161">
    <property type="entry name" value="Trimeric LpxA-like enzymes"/>
    <property type="match status" value="1"/>
</dbReference>
<keyword evidence="21" id="KW-1185">Reference proteome</keyword>
<dbReference type="InterPro" id="IPR001451">
    <property type="entry name" value="Hexapep"/>
</dbReference>
<keyword evidence="7 18" id="KW-0479">Metal-binding</keyword>
<evidence type="ECO:0000256" key="9">
    <source>
        <dbReference type="ARBA" id="ARBA00022842"/>
    </source>
</evidence>
<feature type="binding site" evidence="18">
    <location>
        <position position="388"/>
    </location>
    <ligand>
        <name>acetyl-CoA</name>
        <dbReference type="ChEBI" id="CHEBI:57288"/>
    </ligand>
</feature>
<sequence length="473" mass="49589">MARIWQFASPEGQHDEDLRESVIKMTGEPRAVVVLGAGKGTRMKSALPKVLHKIAGRTMISHALDAASVLKPERTVVVVGPGMDNVAAEVAPFDTAIQHGQSGTADALKAAVPSLKGFDQGTVIVLFGDSPFITAETLANMVAAREAGASAVVLGFEPADPTGYGRLVLDDADNLTAIVEHKECTQDQLRIGLCNSGFMALDAATALPLLNAITNDNAKGEYYLTDIVSLCVEAGHKCSVIKASEDELLGVNSRADLARAEKIWQDKRRLEAMDNGVTLTSPESVFFAYDTQLGTDVIIEPHVVFGPNVTVGNNVTIKAFSHLEGAQVGDGADIGPYARLREGSVIGKGARVGNFVETKKCTLGDGAKANHLSYLGDAEIGARANIGAGTITCNYDGFLKSKTWVGEAAFIGSNTSLVAPVSIGDGAITGAGSVITRDVSPDAIAVERGEQKMRPGAATEYRAAKKALRDAQS</sequence>
<dbReference type="HAMAP" id="MF_01631">
    <property type="entry name" value="GlmU"/>
    <property type="match status" value="1"/>
</dbReference>
<evidence type="ECO:0000256" key="3">
    <source>
        <dbReference type="ARBA" id="ARBA00007947"/>
    </source>
</evidence>
<dbReference type="UniPathway" id="UPA00113">
    <property type="reaction ID" value="UER00532"/>
</dbReference>
<protein>
    <recommendedName>
        <fullName evidence="18">Bifunctional protein GlmU</fullName>
    </recommendedName>
    <domain>
        <recommendedName>
            <fullName evidence="18">UDP-N-acetylglucosamine pyrophosphorylase</fullName>
            <ecNumber evidence="18">2.7.7.23</ecNumber>
        </recommendedName>
        <alternativeName>
            <fullName evidence="18">N-acetylglucosamine-1-phosphate uridyltransferase</fullName>
        </alternativeName>
    </domain>
    <domain>
        <recommendedName>
            <fullName evidence="18">Glucosamine-1-phosphate N-acetyltransferase</fullName>
            <ecNumber evidence="18">2.3.1.157</ecNumber>
        </recommendedName>
    </domain>
</protein>
<dbReference type="GO" id="GO:0005737">
    <property type="term" value="C:cytoplasm"/>
    <property type="evidence" value="ECO:0007669"/>
    <property type="project" value="UniProtKB-SubCell"/>
</dbReference>
<evidence type="ECO:0000256" key="12">
    <source>
        <dbReference type="ARBA" id="ARBA00023268"/>
    </source>
</evidence>
<dbReference type="Gene3D" id="3.90.550.10">
    <property type="entry name" value="Spore Coat Polysaccharide Biosynthesis Protein SpsA, Chain A"/>
    <property type="match status" value="1"/>
</dbReference>
<comment type="catalytic activity">
    <reaction evidence="15 18">
        <text>alpha-D-glucosamine 1-phosphate + acetyl-CoA = N-acetyl-alpha-D-glucosamine 1-phosphate + CoA + H(+)</text>
        <dbReference type="Rhea" id="RHEA:13725"/>
        <dbReference type="ChEBI" id="CHEBI:15378"/>
        <dbReference type="ChEBI" id="CHEBI:57287"/>
        <dbReference type="ChEBI" id="CHEBI:57288"/>
        <dbReference type="ChEBI" id="CHEBI:57776"/>
        <dbReference type="ChEBI" id="CHEBI:58516"/>
        <dbReference type="EC" id="2.3.1.157"/>
    </reaction>
</comment>
<dbReference type="EMBL" id="QRDW01000005">
    <property type="protein sequence ID" value="RED49851.1"/>
    <property type="molecule type" value="Genomic_DNA"/>
</dbReference>
<feature type="binding site" evidence="18">
    <location>
        <position position="180"/>
    </location>
    <ligand>
        <name>UDP-N-acetyl-alpha-D-glucosamine</name>
        <dbReference type="ChEBI" id="CHEBI:57705"/>
    </ligand>
</feature>
<dbReference type="InterPro" id="IPR038009">
    <property type="entry name" value="GlmU_C_LbH"/>
</dbReference>
<dbReference type="SUPFAM" id="SSF53448">
    <property type="entry name" value="Nucleotide-diphospho-sugar transferases"/>
    <property type="match status" value="1"/>
</dbReference>
<dbReference type="AlphaFoldDB" id="A0A3D9HKN2"/>